<dbReference type="InterPro" id="IPR036097">
    <property type="entry name" value="HisK_dim/P_sf"/>
</dbReference>
<dbReference type="PANTHER" id="PTHR45528">
    <property type="entry name" value="SENSOR HISTIDINE KINASE CPXA"/>
    <property type="match status" value="1"/>
</dbReference>
<dbReference type="EMBL" id="JACHEK010000004">
    <property type="protein sequence ID" value="MBB6144118.1"/>
    <property type="molecule type" value="Genomic_DNA"/>
</dbReference>
<evidence type="ECO:0000256" key="9">
    <source>
        <dbReference type="ARBA" id="ARBA00022777"/>
    </source>
</evidence>
<comment type="caution">
    <text evidence="17">The sequence shown here is derived from an EMBL/GenBank/DDBJ whole genome shotgun (WGS) entry which is preliminary data.</text>
</comment>
<dbReference type="SUPFAM" id="SSF158472">
    <property type="entry name" value="HAMP domain-like"/>
    <property type="match status" value="1"/>
</dbReference>
<dbReference type="InterPro" id="IPR003660">
    <property type="entry name" value="HAMP_dom"/>
</dbReference>
<dbReference type="InterPro" id="IPR050398">
    <property type="entry name" value="HssS/ArlS-like"/>
</dbReference>
<dbReference type="InterPro" id="IPR005467">
    <property type="entry name" value="His_kinase_dom"/>
</dbReference>
<dbReference type="Pfam" id="PF00672">
    <property type="entry name" value="HAMP"/>
    <property type="match status" value="1"/>
</dbReference>
<keyword evidence="6 17" id="KW-0808">Transferase</keyword>
<evidence type="ECO:0000256" key="10">
    <source>
        <dbReference type="ARBA" id="ARBA00022840"/>
    </source>
</evidence>
<keyword evidence="5" id="KW-0597">Phosphoprotein</keyword>
<evidence type="ECO:0000256" key="2">
    <source>
        <dbReference type="ARBA" id="ARBA00004651"/>
    </source>
</evidence>
<evidence type="ECO:0000313" key="17">
    <source>
        <dbReference type="EMBL" id="MBB6144118.1"/>
    </source>
</evidence>
<gene>
    <name evidence="17" type="ORF">HNQ77_002070</name>
</gene>
<evidence type="ECO:0000256" key="5">
    <source>
        <dbReference type="ARBA" id="ARBA00022553"/>
    </source>
</evidence>
<keyword evidence="10" id="KW-0067">ATP-binding</keyword>
<dbReference type="GO" id="GO:0005886">
    <property type="term" value="C:plasma membrane"/>
    <property type="evidence" value="ECO:0007669"/>
    <property type="project" value="UniProtKB-SubCell"/>
</dbReference>
<keyword evidence="7 14" id="KW-0812">Transmembrane</keyword>
<dbReference type="Gene3D" id="1.10.287.130">
    <property type="match status" value="1"/>
</dbReference>
<dbReference type="SMART" id="SM00388">
    <property type="entry name" value="HisKA"/>
    <property type="match status" value="1"/>
</dbReference>
<organism evidence="17 18">
    <name type="scientific">Silvibacterium bohemicum</name>
    <dbReference type="NCBI Taxonomy" id="1577686"/>
    <lineage>
        <taxon>Bacteria</taxon>
        <taxon>Pseudomonadati</taxon>
        <taxon>Acidobacteriota</taxon>
        <taxon>Terriglobia</taxon>
        <taxon>Terriglobales</taxon>
        <taxon>Acidobacteriaceae</taxon>
        <taxon>Silvibacterium</taxon>
    </lineage>
</organism>
<dbReference type="SUPFAM" id="SSF55874">
    <property type="entry name" value="ATPase domain of HSP90 chaperone/DNA topoisomerase II/histidine kinase"/>
    <property type="match status" value="1"/>
</dbReference>
<dbReference type="Pfam" id="PF02518">
    <property type="entry name" value="HATPase_c"/>
    <property type="match status" value="1"/>
</dbReference>
<dbReference type="CDD" id="cd06225">
    <property type="entry name" value="HAMP"/>
    <property type="match status" value="1"/>
</dbReference>
<evidence type="ECO:0000259" key="15">
    <source>
        <dbReference type="PROSITE" id="PS50109"/>
    </source>
</evidence>
<dbReference type="EC" id="2.7.13.3" evidence="3"/>
<feature type="transmembrane region" description="Helical" evidence="14">
    <location>
        <begin position="47"/>
        <end position="68"/>
    </location>
</feature>
<evidence type="ECO:0000256" key="14">
    <source>
        <dbReference type="SAM" id="Phobius"/>
    </source>
</evidence>
<keyword evidence="18" id="KW-1185">Reference proteome</keyword>
<dbReference type="GO" id="GO:0005524">
    <property type="term" value="F:ATP binding"/>
    <property type="evidence" value="ECO:0007669"/>
    <property type="project" value="UniProtKB-KW"/>
</dbReference>
<dbReference type="PROSITE" id="PS50885">
    <property type="entry name" value="HAMP"/>
    <property type="match status" value="1"/>
</dbReference>
<evidence type="ECO:0000256" key="3">
    <source>
        <dbReference type="ARBA" id="ARBA00012438"/>
    </source>
</evidence>
<dbReference type="PRINTS" id="PR00344">
    <property type="entry name" value="BCTRLSENSOR"/>
</dbReference>
<dbReference type="RefSeq" id="WP_184084760.1">
    <property type="nucleotide sequence ID" value="NZ_JACHEK010000004.1"/>
</dbReference>
<keyword evidence="13 14" id="KW-0472">Membrane</keyword>
<dbReference type="InterPro" id="IPR036890">
    <property type="entry name" value="HATPase_C_sf"/>
</dbReference>
<sequence length="343" mass="37637">MPNNMMRMGLRVTSQTGLPYIFATELPVGPRAMLQTNVSALVIRSALAFLMSAIVCYVLAQFLTGPILNLRAAALRITAGDLGVRADARLTQRKDELGDLVLDFNRMADTNQRVISRQRQLLYDVSHELRSPLTRMNVALDLLRNRVGEDSALDRIELDTERLNEMIGRLLTVTKLENASTLLNPVPLALSDLVRSIASDADFEAQRNGGTVRVVNTCDISMNGDYSLLRSAIENVVRNAVRHTEPNTSVDIQLDGPTKTDRANAIITVRDHGEGVPENELANIFEPFYRVIDADRKDENGVGLGLSITDRVIRLHGGTIEASNAIGCGLLVTIRLPLSLQSA</sequence>
<dbReference type="InterPro" id="IPR003661">
    <property type="entry name" value="HisK_dim/P_dom"/>
</dbReference>
<dbReference type="CDD" id="cd00082">
    <property type="entry name" value="HisKA"/>
    <property type="match status" value="1"/>
</dbReference>
<evidence type="ECO:0000256" key="4">
    <source>
        <dbReference type="ARBA" id="ARBA00022475"/>
    </source>
</evidence>
<dbReference type="PANTHER" id="PTHR45528:SF1">
    <property type="entry name" value="SENSOR HISTIDINE KINASE CPXA"/>
    <property type="match status" value="1"/>
</dbReference>
<proteinExistence type="predicted"/>
<evidence type="ECO:0000256" key="6">
    <source>
        <dbReference type="ARBA" id="ARBA00022679"/>
    </source>
</evidence>
<accession>A0A841K0E3</accession>
<feature type="domain" description="Histidine kinase" evidence="15">
    <location>
        <begin position="124"/>
        <end position="340"/>
    </location>
</feature>
<dbReference type="Pfam" id="PF00512">
    <property type="entry name" value="HisKA"/>
    <property type="match status" value="1"/>
</dbReference>
<dbReference type="SUPFAM" id="SSF47384">
    <property type="entry name" value="Homodimeric domain of signal transducing histidine kinase"/>
    <property type="match status" value="1"/>
</dbReference>
<evidence type="ECO:0000256" key="7">
    <source>
        <dbReference type="ARBA" id="ARBA00022692"/>
    </source>
</evidence>
<comment type="subcellular location">
    <subcellularLocation>
        <location evidence="2">Cell membrane</location>
        <topology evidence="2">Multi-pass membrane protein</topology>
    </subcellularLocation>
</comment>
<dbReference type="Gene3D" id="3.30.565.10">
    <property type="entry name" value="Histidine kinase-like ATPase, C-terminal domain"/>
    <property type="match status" value="1"/>
</dbReference>
<keyword evidence="11 14" id="KW-1133">Transmembrane helix</keyword>
<feature type="domain" description="HAMP" evidence="16">
    <location>
        <begin position="61"/>
        <end position="116"/>
    </location>
</feature>
<evidence type="ECO:0000259" key="16">
    <source>
        <dbReference type="PROSITE" id="PS50885"/>
    </source>
</evidence>
<dbReference type="GO" id="GO:0000155">
    <property type="term" value="F:phosphorelay sensor kinase activity"/>
    <property type="evidence" value="ECO:0007669"/>
    <property type="project" value="InterPro"/>
</dbReference>
<keyword evidence="12" id="KW-0902">Two-component regulatory system</keyword>
<keyword evidence="8" id="KW-0547">Nucleotide-binding</keyword>
<protein>
    <recommendedName>
        <fullName evidence="3">histidine kinase</fullName>
        <ecNumber evidence="3">2.7.13.3</ecNumber>
    </recommendedName>
</protein>
<evidence type="ECO:0000313" key="18">
    <source>
        <dbReference type="Proteomes" id="UP000538666"/>
    </source>
</evidence>
<dbReference type="SMART" id="SM00304">
    <property type="entry name" value="HAMP"/>
    <property type="match status" value="1"/>
</dbReference>
<dbReference type="SMART" id="SM00387">
    <property type="entry name" value="HATPase_c"/>
    <property type="match status" value="1"/>
</dbReference>
<dbReference type="InterPro" id="IPR003594">
    <property type="entry name" value="HATPase_dom"/>
</dbReference>
<dbReference type="AlphaFoldDB" id="A0A841K0E3"/>
<evidence type="ECO:0000256" key="8">
    <source>
        <dbReference type="ARBA" id="ARBA00022741"/>
    </source>
</evidence>
<dbReference type="Proteomes" id="UP000538666">
    <property type="component" value="Unassembled WGS sequence"/>
</dbReference>
<evidence type="ECO:0000256" key="13">
    <source>
        <dbReference type="ARBA" id="ARBA00023136"/>
    </source>
</evidence>
<keyword evidence="9 17" id="KW-0418">Kinase</keyword>
<evidence type="ECO:0000256" key="1">
    <source>
        <dbReference type="ARBA" id="ARBA00000085"/>
    </source>
</evidence>
<reference evidence="17 18" key="1">
    <citation type="submission" date="2020-08" db="EMBL/GenBank/DDBJ databases">
        <title>Genomic Encyclopedia of Type Strains, Phase IV (KMG-IV): sequencing the most valuable type-strain genomes for metagenomic binning, comparative biology and taxonomic classification.</title>
        <authorList>
            <person name="Goeker M."/>
        </authorList>
    </citation>
    <scope>NUCLEOTIDE SEQUENCE [LARGE SCALE GENOMIC DNA]</scope>
    <source>
        <strain evidence="17 18">DSM 103733</strain>
    </source>
</reference>
<dbReference type="PROSITE" id="PS50109">
    <property type="entry name" value="HIS_KIN"/>
    <property type="match status" value="1"/>
</dbReference>
<comment type="catalytic activity">
    <reaction evidence="1">
        <text>ATP + protein L-histidine = ADP + protein N-phospho-L-histidine.</text>
        <dbReference type="EC" id="2.7.13.3"/>
    </reaction>
</comment>
<name>A0A841K0E3_9BACT</name>
<dbReference type="Gene3D" id="6.10.340.10">
    <property type="match status" value="1"/>
</dbReference>
<keyword evidence="4" id="KW-1003">Cell membrane</keyword>
<evidence type="ECO:0000256" key="12">
    <source>
        <dbReference type="ARBA" id="ARBA00023012"/>
    </source>
</evidence>
<evidence type="ECO:0000256" key="11">
    <source>
        <dbReference type="ARBA" id="ARBA00022989"/>
    </source>
</evidence>
<dbReference type="InterPro" id="IPR004358">
    <property type="entry name" value="Sig_transdc_His_kin-like_C"/>
</dbReference>